<dbReference type="InterPro" id="IPR036736">
    <property type="entry name" value="ACP-like_sf"/>
</dbReference>
<dbReference type="InterPro" id="IPR020845">
    <property type="entry name" value="AMP-binding_CS"/>
</dbReference>
<comment type="cofactor">
    <cofactor evidence="1">
        <name>pantetheine 4'-phosphate</name>
        <dbReference type="ChEBI" id="CHEBI:47942"/>
    </cofactor>
</comment>
<dbReference type="GO" id="GO:0072330">
    <property type="term" value="P:monocarboxylic acid biosynthetic process"/>
    <property type="evidence" value="ECO:0007669"/>
    <property type="project" value="UniProtKB-ARBA"/>
</dbReference>
<keyword evidence="6" id="KW-0597">Phosphoprotein</keyword>
<dbReference type="SUPFAM" id="SSF52777">
    <property type="entry name" value="CoA-dependent acyltransferases"/>
    <property type="match status" value="6"/>
</dbReference>
<dbReference type="GO" id="GO:0044550">
    <property type="term" value="P:secondary metabolite biosynthetic process"/>
    <property type="evidence" value="ECO:0007669"/>
    <property type="project" value="TreeGrafter"/>
</dbReference>
<keyword evidence="13" id="KW-1185">Reference proteome</keyword>
<dbReference type="InterPro" id="IPR057737">
    <property type="entry name" value="Condensation_MtbB-like"/>
</dbReference>
<dbReference type="Gene3D" id="3.30.559.30">
    <property type="entry name" value="Nonribosomal peptide synthetase, condensation domain"/>
    <property type="match status" value="3"/>
</dbReference>
<evidence type="ECO:0000256" key="7">
    <source>
        <dbReference type="ARBA" id="ARBA00022598"/>
    </source>
</evidence>
<dbReference type="SUPFAM" id="SSF56801">
    <property type="entry name" value="Acetyl-CoA synthetase-like"/>
    <property type="match status" value="2"/>
</dbReference>
<evidence type="ECO:0000256" key="3">
    <source>
        <dbReference type="ARBA" id="ARBA00007380"/>
    </source>
</evidence>
<dbReference type="FunFam" id="3.30.559.10:FF:000023">
    <property type="entry name" value="Non-ribosomal peptide synthetase"/>
    <property type="match status" value="3"/>
</dbReference>
<dbReference type="OrthoDB" id="2472181at2"/>
<dbReference type="GO" id="GO:0008610">
    <property type="term" value="P:lipid biosynthetic process"/>
    <property type="evidence" value="ECO:0007669"/>
    <property type="project" value="UniProtKB-ARBA"/>
</dbReference>
<dbReference type="Gene3D" id="3.40.50.12780">
    <property type="entry name" value="N-terminal domain of ligase-like"/>
    <property type="match status" value="2"/>
</dbReference>
<dbReference type="PROSITE" id="PS00012">
    <property type="entry name" value="PHOSPHOPANTETHEINE"/>
    <property type="match status" value="1"/>
</dbReference>
<dbReference type="InterPro" id="IPR006162">
    <property type="entry name" value="Ppantetheine_attach_site"/>
</dbReference>
<dbReference type="PANTHER" id="PTHR45527">
    <property type="entry name" value="NONRIBOSOMAL PEPTIDE SYNTHETASE"/>
    <property type="match status" value="1"/>
</dbReference>
<dbReference type="InterPro" id="IPR023213">
    <property type="entry name" value="CAT-like_dom_sf"/>
</dbReference>
<proteinExistence type="inferred from homology"/>
<dbReference type="InterPro" id="IPR020806">
    <property type="entry name" value="PKS_PP-bd"/>
</dbReference>
<keyword evidence="10" id="KW-0472">Membrane</keyword>
<evidence type="ECO:0000259" key="11">
    <source>
        <dbReference type="PROSITE" id="PS50075"/>
    </source>
</evidence>
<dbReference type="FunFam" id="3.30.559.30:FF:000006">
    <property type="entry name" value="Yersiniabactin polyketide/non-ribosomal peptide synthetase"/>
    <property type="match status" value="3"/>
</dbReference>
<dbReference type="PROSITE" id="PS00455">
    <property type="entry name" value="AMP_BINDING"/>
    <property type="match status" value="2"/>
</dbReference>
<dbReference type="GO" id="GO:0031177">
    <property type="term" value="F:phosphopantetheine binding"/>
    <property type="evidence" value="ECO:0007669"/>
    <property type="project" value="InterPro"/>
</dbReference>
<dbReference type="InterPro" id="IPR045851">
    <property type="entry name" value="AMP-bd_C_sf"/>
</dbReference>
<dbReference type="InterPro" id="IPR042099">
    <property type="entry name" value="ANL_N_sf"/>
</dbReference>
<keyword evidence="5" id="KW-0596">Phosphopantetheine</keyword>
<feature type="transmembrane region" description="Helical" evidence="10">
    <location>
        <begin position="801"/>
        <end position="823"/>
    </location>
</feature>
<dbReference type="GO" id="GO:0005737">
    <property type="term" value="C:cytoplasm"/>
    <property type="evidence" value="ECO:0007669"/>
    <property type="project" value="TreeGrafter"/>
</dbReference>
<organism evidence="12 13">
    <name type="scientific">Lentzea jiangxiensis</name>
    <dbReference type="NCBI Taxonomy" id="641025"/>
    <lineage>
        <taxon>Bacteria</taxon>
        <taxon>Bacillati</taxon>
        <taxon>Actinomycetota</taxon>
        <taxon>Actinomycetes</taxon>
        <taxon>Pseudonocardiales</taxon>
        <taxon>Pseudonocardiaceae</taxon>
        <taxon>Lentzea</taxon>
    </lineage>
</organism>
<sequence length="2761" mass="300870">MIGTTSFPRSKEFQPGEAWPRDIADVCERICQLTGLRRDQVTEDADLVALGVDSIFVLRMAALLRRHGVRVGSGELAAQPTPAAWWAVIRRSRLQEPAPRPAPVQAVDESAPFPLATMQHAFWLGRSPGQELGGVAAHFYTEFETRAGEGVDPARLASAVRAVVERHGMLRVRVGADGMQRIDERGNWPGLTLHDLRDLPDGQVEARLAEIRTRLSNRVVDLAGGRVLDVELSLLASGGSRMHLNLEMVAADALSLRNVLADLAHLYQAPHDPLPPLRCSYPRYLAERAAVRRGTREQARAWWSHRLPELPGPPALPVRSGEGDTGAFTRRHHRLSADDTAKLRERAGAHRLTPAAVLAAAFAETVAAWSAVDRFLLNLPVFDREPLHEDVDKLVGDFSSSILLDVDMSGPLSFAERAHGVQARLRETLGQAGYTGVEVLRDLSRLNGGERVLAPVVYTSALGLGELFDAEVRRCFGEPCWTGSQAPQVWLDAQVTEFDGGILVNWDARDRIFPAGVLDAMFDAYVGLVRGLLDGAARWNEPVPSMLPLRQRAVRERVNRTAEASAGTPLHERFFAHARAVPDREALLWDQDGSMTYGELATRALRVARLLRAQGVEVGDSVGVTVPKGVAQVVAVLGVLAAGATYVPSGVDVPPARRAAVHLAAGVRFVLVDRATAVTAAGSTGPEPLVLEDSAAYEPMAAPVPVDPGSLMYVIFTSGSTGVPKGVEVSHRAVANTVDAVNDLFDVGEADRTIALSALDFDLSAYDLFAFLGFGGSVVVLDEGRRRDAAAWAELIRRRRVTVVSAVPALLDMLLVAAAQAGLGDSVRLVMLGGDWVTVDLPHRLRELVPGCRFAGLGGMTEAAIHATVCEVDEVDPAWRAVPYGTPLRGVTCRVADSRGRDCPDWVSGELWVSGAGLADGYRGDPERTAEKFVEHEGRRWYRTGDLTRYLPDGTLEFLGRTDHQVKIRGHRIELGEIEAVLATHPQVDKAVATVVRTASRQLAAAVVAAAEVRPAALRAWLADRVPGYLVPDHLSVVDAFPLTPNGKVDRKAIHRALEDRGGPRSGDRLPLRPVEHAVAEVWCELLDVDGVGPDDDFFALGGDSLLATRLMRRLGEIGLAGADLADLFAKPVLRDFAARVTPGGAEAPVAVRPDPDHRHDPFPLTDVQRAFWIGRDDRIPLGGVGSHFYLELDGVDVDLPRLEEAWNRLVARHEMLRAVIDADATQRILPEVPRYRIRAADAGHRPEAVLHRQRMSLSHKLFDTATWPLFEIRAVHHVRGGRRHTRLHVGLDSIVMDGRSIMVLLTEWARLSADLDAELPSLGLSYRDYLLQVRPDPDRLAQAQEYWRERVRELPPPPALPLAKDPAAAGRPTFHRLHHRVGVATWTRIAAVARGHGLTPSAVLLTCYAEVLGAWSDQRDLTVTLTLFDRSDVHPDVHHVVGDFASLLLLSHCRRDGEAFAASVRALQEQLGRGLSHREASGIWVLRELARCGGSASASIPVVFTSVLGVGDDVSLDLPAPFPHQVYGVTQTPQVWLDNKVAESGGGITIDWDVVEDLFAEGVVDAMFDCYVRLVESLAEVDWSVPPAPLPTPHDRALRDAAVRARPTVDEGSFHKPQVRESSPHHSTVQRWRGPVEESVARLWGEVLGVPEVRRSDSFFELGGDSILATRLMTRLRAEGLAGAQLARLFTHPVLHEFAATITRGVAKAAGALAADEEHRHDPFPLTDVQAAYWLGRSPDFQLGGIGAQLYVEYEHGELDVPGLERAWNRLVARHEMLRVVVTPDGTQRILPEVPAYGITVVDGGDSPEDVLDQVRDRMCHGAIDAGTWPLFDIRVVTRADGGARLCVAFDNIAVDGLSILTLLSEWERLHRDPRAVLPPIGVSFRDYVLGGAPEPRELAEVLEYWRGRMADLPPGPELPLRIRPAEVVRPRFVRRERRLDAARWRAVTERARAFNVTPSVVLLSCYTLVLGAWSASRDLTVNMTLFDRRDVHADINRVVGDFTSLLLVADRPRPEESWLDRVRRLQEQVWRDLDHQQVSAVRVLRELAKENARLAEAVPVVFTSMLGVDDELARSVRWPDHTRSQTPQVWLDHQVVELPEGLLLSWDSVDELFPAGVVDAMLGAYHDLVSWLAEGDWTGATPDLLPVDQRAVREKVNDTTGPEPESTLGGGLLHGAFFERAAAHPDRIAVVQSCGLRLSYGALAHKARQVAGMLVEHGVGPGDPVAVCLPKGVEQVAALLGVLAAGAAYVPVSADQPPLRAARILDRAGVTLLLGGDDAPRPDGVRSLRIGDAERSAPVEEIGGDPDGMAYVIFTSGSTGEPKGVEIRHRSAVNTLADLCGRFGIGRDDRVLALSAADFDLSVFDLFGLLGSGATVVLVAEDERRDPQRWLALAPEHRVTVWNTVPAVFDMLLTEAEAGAGLPGSLRLVLLSGDWVGLDLPERLARQAGGDRCALVALGGATEASIWSNAYEVDAVAPDWVSIPYGFPLRNQRFRVVDDTGRDRPDWVPGELWIGGTGVARGYRNDPGLTAAKFVEHDGMSWYRTGDVGRYWPDGTLEFLGRRDGQVKIRGHRIELGEVEAAVSAYPGVGRAVAAVVPGRGDKRLVAFVRAQDEDQLVDLPRFLADRLPVHAIPRIVRVSGFPLTPNGKVDRAALAEGLVPAEAEPVGQALLSDRERTLADLWGDLLDRTPGDRHDNFFALGGDSLSATRLIHGVRRAFGVTLSLREFFADPTVAHLAAAVGHAIARQGEDIDSEEGSL</sequence>
<gene>
    <name evidence="12" type="ORF">SAMN05421507_11531</name>
</gene>
<dbReference type="GO" id="GO:0043041">
    <property type="term" value="P:amino acid activation for nonribosomal peptide biosynthetic process"/>
    <property type="evidence" value="ECO:0007669"/>
    <property type="project" value="TreeGrafter"/>
</dbReference>
<reference evidence="13" key="1">
    <citation type="submission" date="2016-10" db="EMBL/GenBank/DDBJ databases">
        <authorList>
            <person name="Varghese N."/>
            <person name="Submissions S."/>
        </authorList>
    </citation>
    <scope>NUCLEOTIDE SEQUENCE [LARGE SCALE GENOMIC DNA]</scope>
    <source>
        <strain evidence="13">CGMCC 4.6609</strain>
    </source>
</reference>
<dbReference type="Pfam" id="PF00668">
    <property type="entry name" value="Condensation"/>
    <property type="match status" value="3"/>
</dbReference>
<feature type="transmembrane region" description="Helical" evidence="10">
    <location>
        <begin position="763"/>
        <end position="781"/>
    </location>
</feature>
<comment type="pathway">
    <text evidence="2">Siderophore biosynthesis; mycobactin biosynthesis.</text>
</comment>
<dbReference type="Proteomes" id="UP000199691">
    <property type="component" value="Unassembled WGS sequence"/>
</dbReference>
<dbReference type="SMART" id="SM00823">
    <property type="entry name" value="PKS_PP"/>
    <property type="match status" value="4"/>
</dbReference>
<protein>
    <recommendedName>
        <fullName evidence="4">Phenyloxazoline synthase MbtB</fullName>
    </recommendedName>
    <alternativeName>
        <fullName evidence="8">Mycobactin synthetase protein B</fullName>
    </alternativeName>
</protein>
<feature type="domain" description="Carrier" evidence="11">
    <location>
        <begin position="1070"/>
        <end position="1145"/>
    </location>
</feature>
<dbReference type="STRING" id="641025.SAMN05421507_11531"/>
<dbReference type="FunFam" id="1.10.1200.10:FF:000016">
    <property type="entry name" value="Non-ribosomal peptide synthase"/>
    <property type="match status" value="1"/>
</dbReference>
<dbReference type="GO" id="GO:0016874">
    <property type="term" value="F:ligase activity"/>
    <property type="evidence" value="ECO:0007669"/>
    <property type="project" value="UniProtKB-KW"/>
</dbReference>
<evidence type="ECO:0000256" key="1">
    <source>
        <dbReference type="ARBA" id="ARBA00001957"/>
    </source>
</evidence>
<dbReference type="NCBIfam" id="TIGR01733">
    <property type="entry name" value="AA-adenyl-dom"/>
    <property type="match status" value="2"/>
</dbReference>
<dbReference type="Gene3D" id="1.10.1200.10">
    <property type="entry name" value="ACP-like"/>
    <property type="match status" value="4"/>
</dbReference>
<evidence type="ECO:0000256" key="5">
    <source>
        <dbReference type="ARBA" id="ARBA00022450"/>
    </source>
</evidence>
<dbReference type="InterPro" id="IPR009081">
    <property type="entry name" value="PP-bd_ACP"/>
</dbReference>
<comment type="similarity">
    <text evidence="3">Belongs to the ATP-dependent AMP-binding enzyme family. MbtB subfamily.</text>
</comment>
<accession>A0A1H0VPL3</accession>
<evidence type="ECO:0000256" key="2">
    <source>
        <dbReference type="ARBA" id="ARBA00005102"/>
    </source>
</evidence>
<name>A0A1H0VPL3_9PSEU</name>
<dbReference type="CDD" id="cd12114">
    <property type="entry name" value="A_NRPS_TlmIV_like"/>
    <property type="match status" value="2"/>
</dbReference>
<evidence type="ECO:0000313" key="12">
    <source>
        <dbReference type="EMBL" id="SDP80115.1"/>
    </source>
</evidence>
<dbReference type="PANTHER" id="PTHR45527:SF10">
    <property type="entry name" value="PYOCHELIN SYNTHASE PCHF"/>
    <property type="match status" value="1"/>
</dbReference>
<feature type="compositionally biased region" description="Basic and acidic residues" evidence="9">
    <location>
        <begin position="1610"/>
        <end position="1625"/>
    </location>
</feature>
<keyword evidence="7" id="KW-0436">Ligase</keyword>
<dbReference type="PROSITE" id="PS50075">
    <property type="entry name" value="CARRIER"/>
    <property type="match status" value="4"/>
</dbReference>
<feature type="domain" description="Carrier" evidence="11">
    <location>
        <begin position="2672"/>
        <end position="2747"/>
    </location>
</feature>
<evidence type="ECO:0000256" key="9">
    <source>
        <dbReference type="SAM" id="MobiDB-lite"/>
    </source>
</evidence>
<dbReference type="InterPro" id="IPR025110">
    <property type="entry name" value="AMP-bd_C"/>
</dbReference>
<keyword evidence="10" id="KW-1133">Transmembrane helix</keyword>
<dbReference type="FunFam" id="1.10.1200.10:FF:000005">
    <property type="entry name" value="Nonribosomal peptide synthetase 1"/>
    <property type="match status" value="1"/>
</dbReference>
<evidence type="ECO:0000313" key="13">
    <source>
        <dbReference type="Proteomes" id="UP000199691"/>
    </source>
</evidence>
<dbReference type="InterPro" id="IPR001242">
    <property type="entry name" value="Condensation_dom"/>
</dbReference>
<evidence type="ECO:0000256" key="4">
    <source>
        <dbReference type="ARBA" id="ARBA00016743"/>
    </source>
</evidence>
<dbReference type="InterPro" id="IPR010071">
    <property type="entry name" value="AA_adenyl_dom"/>
</dbReference>
<feature type="region of interest" description="Disordered" evidence="9">
    <location>
        <begin position="1610"/>
        <end position="1633"/>
    </location>
</feature>
<dbReference type="Pfam" id="PF00550">
    <property type="entry name" value="PP-binding"/>
    <property type="match status" value="4"/>
</dbReference>
<dbReference type="RefSeq" id="WP_090102043.1">
    <property type="nucleotide sequence ID" value="NZ_FNIX01000015.1"/>
</dbReference>
<dbReference type="Gene3D" id="3.30.300.30">
    <property type="match status" value="2"/>
</dbReference>
<dbReference type="Pfam" id="PF13193">
    <property type="entry name" value="AMP-binding_C"/>
    <property type="match status" value="1"/>
</dbReference>
<evidence type="ECO:0000256" key="6">
    <source>
        <dbReference type="ARBA" id="ARBA00022553"/>
    </source>
</evidence>
<dbReference type="EMBL" id="FNIX01000015">
    <property type="protein sequence ID" value="SDP80115.1"/>
    <property type="molecule type" value="Genomic_DNA"/>
</dbReference>
<dbReference type="Gene3D" id="3.30.559.10">
    <property type="entry name" value="Chloramphenicol acetyltransferase-like domain"/>
    <property type="match status" value="3"/>
</dbReference>
<feature type="domain" description="Carrier" evidence="11">
    <location>
        <begin position="1632"/>
        <end position="1707"/>
    </location>
</feature>
<dbReference type="InterPro" id="IPR000873">
    <property type="entry name" value="AMP-dep_synth/lig_dom"/>
</dbReference>
<keyword evidence="10" id="KW-0812">Transmembrane</keyword>
<evidence type="ECO:0000256" key="8">
    <source>
        <dbReference type="ARBA" id="ARBA00033440"/>
    </source>
</evidence>
<dbReference type="CDD" id="cd19535">
    <property type="entry name" value="Cyc_NRPS"/>
    <property type="match status" value="3"/>
</dbReference>
<evidence type="ECO:0000256" key="10">
    <source>
        <dbReference type="SAM" id="Phobius"/>
    </source>
</evidence>
<dbReference type="SUPFAM" id="SSF47336">
    <property type="entry name" value="ACP-like"/>
    <property type="match status" value="4"/>
</dbReference>
<dbReference type="FunFam" id="3.40.50.12780:FF:000012">
    <property type="entry name" value="Non-ribosomal peptide synthetase"/>
    <property type="match status" value="2"/>
</dbReference>
<dbReference type="Pfam" id="PF00501">
    <property type="entry name" value="AMP-binding"/>
    <property type="match status" value="2"/>
</dbReference>
<feature type="domain" description="Carrier" evidence="11">
    <location>
        <begin position="17"/>
        <end position="93"/>
    </location>
</feature>